<reference evidence="2" key="1">
    <citation type="journal article" date="2019" name="Int. J. Syst. Evol. Microbiol.">
        <title>The Global Catalogue of Microorganisms (GCM) 10K type strain sequencing project: providing services to taxonomists for standard genome sequencing and annotation.</title>
        <authorList>
            <consortium name="The Broad Institute Genomics Platform"/>
            <consortium name="The Broad Institute Genome Sequencing Center for Infectious Disease"/>
            <person name="Wu L."/>
            <person name="Ma J."/>
        </authorList>
    </citation>
    <scope>NUCLEOTIDE SEQUENCE [LARGE SCALE GENOMIC DNA]</scope>
    <source>
        <strain evidence="2">CGMCC 4.1621</strain>
    </source>
</reference>
<protein>
    <submittedName>
        <fullName evidence="1">Uncharacterized protein</fullName>
    </submittedName>
</protein>
<dbReference type="EMBL" id="JBHSZV010000040">
    <property type="protein sequence ID" value="MFC7063220.1"/>
    <property type="molecule type" value="Genomic_DNA"/>
</dbReference>
<sequence>MKEQLPKINELTTIEAIHWYTKEVADAFCTKSRVAGTYSKNIKMFY</sequence>
<accession>A0ABW2ELQ6</accession>
<name>A0ABW2ELQ6_9BACI</name>
<evidence type="ECO:0000313" key="1">
    <source>
        <dbReference type="EMBL" id="MFC7063220.1"/>
    </source>
</evidence>
<proteinExistence type="predicted"/>
<dbReference type="Proteomes" id="UP001596410">
    <property type="component" value="Unassembled WGS sequence"/>
</dbReference>
<gene>
    <name evidence="1" type="ORF">ACFQIC_15480</name>
</gene>
<evidence type="ECO:0000313" key="2">
    <source>
        <dbReference type="Proteomes" id="UP001596410"/>
    </source>
</evidence>
<organism evidence="1 2">
    <name type="scientific">Halobacillus seohaensis</name>
    <dbReference type="NCBI Taxonomy" id="447421"/>
    <lineage>
        <taxon>Bacteria</taxon>
        <taxon>Bacillati</taxon>
        <taxon>Bacillota</taxon>
        <taxon>Bacilli</taxon>
        <taxon>Bacillales</taxon>
        <taxon>Bacillaceae</taxon>
        <taxon>Halobacillus</taxon>
    </lineage>
</organism>
<keyword evidence="2" id="KW-1185">Reference proteome</keyword>
<comment type="caution">
    <text evidence="1">The sequence shown here is derived from an EMBL/GenBank/DDBJ whole genome shotgun (WGS) entry which is preliminary data.</text>
</comment>
<dbReference type="RefSeq" id="WP_204710128.1">
    <property type="nucleotide sequence ID" value="NZ_JBHSZV010000040.1"/>
</dbReference>